<dbReference type="InterPro" id="IPR029068">
    <property type="entry name" value="Glyas_Bleomycin-R_OHBP_Dase"/>
</dbReference>
<sequence length="123" mass="14411">MKIEFDHVHVFSHSPETLGKWFEDFFDADVQHLENMSEIRVDDLEIFVHQIAGKEPLAIPTCGVNHLGFRVEEIDEVYRRFKSKGAHFHKDITTPRPGLRMFFVLGPDNVVVEILERHDRFLP</sequence>
<gene>
    <name evidence="2" type="ORF">GCM10010136_29240</name>
</gene>
<dbReference type="SUPFAM" id="SSF54593">
    <property type="entry name" value="Glyoxalase/Bleomycin resistance protein/Dihydroxybiphenyl dioxygenase"/>
    <property type="match status" value="1"/>
</dbReference>
<evidence type="ECO:0000313" key="3">
    <source>
        <dbReference type="Proteomes" id="UP000641137"/>
    </source>
</evidence>
<dbReference type="Pfam" id="PF00903">
    <property type="entry name" value="Glyoxalase"/>
    <property type="match status" value="1"/>
</dbReference>
<feature type="domain" description="VOC" evidence="1">
    <location>
        <begin position="4"/>
        <end position="117"/>
    </location>
</feature>
<dbReference type="Proteomes" id="UP000641137">
    <property type="component" value="Unassembled WGS sequence"/>
</dbReference>
<dbReference type="PROSITE" id="PS51819">
    <property type="entry name" value="VOC"/>
    <property type="match status" value="1"/>
</dbReference>
<proteinExistence type="predicted"/>
<protein>
    <recommendedName>
        <fullName evidence="1">VOC domain-containing protein</fullName>
    </recommendedName>
</protein>
<accession>A0A8J3DRR8</accession>
<evidence type="ECO:0000259" key="1">
    <source>
        <dbReference type="PROSITE" id="PS51819"/>
    </source>
</evidence>
<dbReference type="Gene3D" id="3.10.180.10">
    <property type="entry name" value="2,3-Dihydroxybiphenyl 1,2-Dioxygenase, domain 1"/>
    <property type="match status" value="1"/>
</dbReference>
<reference evidence="2" key="1">
    <citation type="journal article" date="2014" name="Int. J. Syst. Evol. Microbiol.">
        <title>Complete genome sequence of Corynebacterium casei LMG S-19264T (=DSM 44701T), isolated from a smear-ripened cheese.</title>
        <authorList>
            <consortium name="US DOE Joint Genome Institute (JGI-PGF)"/>
            <person name="Walter F."/>
            <person name="Albersmeier A."/>
            <person name="Kalinowski J."/>
            <person name="Ruckert C."/>
        </authorList>
    </citation>
    <scope>NUCLEOTIDE SEQUENCE</scope>
    <source>
        <strain evidence="2">KCTC 42097</strain>
    </source>
</reference>
<dbReference type="InterPro" id="IPR037523">
    <property type="entry name" value="VOC_core"/>
</dbReference>
<evidence type="ECO:0000313" key="2">
    <source>
        <dbReference type="EMBL" id="GHC77784.1"/>
    </source>
</evidence>
<comment type="caution">
    <text evidence="2">The sequence shown here is derived from an EMBL/GenBank/DDBJ whole genome shotgun (WGS) entry which is preliminary data.</text>
</comment>
<dbReference type="EMBL" id="BMZO01000010">
    <property type="protein sequence ID" value="GHC77784.1"/>
    <property type="molecule type" value="Genomic_DNA"/>
</dbReference>
<dbReference type="InterPro" id="IPR004360">
    <property type="entry name" value="Glyas_Fos-R_dOase_dom"/>
</dbReference>
<dbReference type="RefSeq" id="WP_189491727.1">
    <property type="nucleotide sequence ID" value="NZ_BMZO01000010.1"/>
</dbReference>
<organism evidence="2 3">
    <name type="scientific">Limoniibacter endophyticus</name>
    <dbReference type="NCBI Taxonomy" id="1565040"/>
    <lineage>
        <taxon>Bacteria</taxon>
        <taxon>Pseudomonadati</taxon>
        <taxon>Pseudomonadota</taxon>
        <taxon>Alphaproteobacteria</taxon>
        <taxon>Hyphomicrobiales</taxon>
        <taxon>Bartonellaceae</taxon>
        <taxon>Limoniibacter</taxon>
    </lineage>
</organism>
<keyword evidence="3" id="KW-1185">Reference proteome</keyword>
<dbReference type="AlphaFoldDB" id="A0A8J3DRR8"/>
<name>A0A8J3DRR8_9HYPH</name>
<reference evidence="2" key="2">
    <citation type="submission" date="2020-09" db="EMBL/GenBank/DDBJ databases">
        <authorList>
            <person name="Sun Q."/>
            <person name="Kim S."/>
        </authorList>
    </citation>
    <scope>NUCLEOTIDE SEQUENCE</scope>
    <source>
        <strain evidence="2">KCTC 42097</strain>
    </source>
</reference>